<dbReference type="EMBL" id="JARQWQ010000007">
    <property type="protein sequence ID" value="KAK2570957.1"/>
    <property type="molecule type" value="Genomic_DNA"/>
</dbReference>
<dbReference type="Proteomes" id="UP001249851">
    <property type="component" value="Unassembled WGS sequence"/>
</dbReference>
<evidence type="ECO:0000256" key="6">
    <source>
        <dbReference type="ARBA" id="ARBA00023212"/>
    </source>
</evidence>
<sequence length="574" mass="64472">MKKFWEFQTVKQEKEIASGNIPEKSEKWIRELYSLETTCVKLSPSQVTLSSPGVSQTGDMEVVGLIPTWNNVETGANCFLGDSKDFGTAEIRYRQRTPKIIVAPAYRGYGVDSPHRASIRSTSSFPGATGSVSSFYDNLHPSPRATASQTNSRAVVSALKGLQEKIRKLELERADAEDNLKKLAAESRHYKDVLQKEMTTRESTQGVISKQNKELEDDLQSAEARCNLLEKQLDYMRKMVQTAETDRDTAIQRSAMVAKQAAQQTNEDIRGQMDKLAGLERDHMKLTAQHSIAESKIRELEERLREEVHQRKLVQDKTAELESVAETNRVLMDMTSPPKAKKKKKRKVPKPKLRATTHSTRPSDHYRLNLGNIPFVVGQSTTKSHSLAANVQTVLSLMKAHNPALCNAAARRAQKRHTTSAGSTPRSSESEDAFDELLLGLQDEFGHITFEHREISRQIQESDDPRIQEDLRRELENLEARLEAKGEQIAVVRRQQQKAKNQRKQQKPKMPAAKLKSASAVLPASGGEVEVITTVKTKSAKLTPTIEGPKKSLSVYKGMKTLQNSLEKNPYHWD</sequence>
<evidence type="ECO:0000256" key="2">
    <source>
        <dbReference type="ARBA" id="ARBA00008179"/>
    </source>
</evidence>
<dbReference type="Gene3D" id="1.20.58.90">
    <property type="match status" value="1"/>
</dbReference>
<feature type="compositionally biased region" description="Basic residues" evidence="8">
    <location>
        <begin position="339"/>
        <end position="355"/>
    </location>
</feature>
<feature type="compositionally biased region" description="Basic residues" evidence="8">
    <location>
        <begin position="495"/>
        <end position="507"/>
    </location>
</feature>
<dbReference type="PANTHER" id="PTHR19336:SF9">
    <property type="entry name" value="SPINDLE POLE BODY PROTEIN PPC89"/>
    <property type="match status" value="1"/>
</dbReference>
<feature type="region of interest" description="Disordered" evidence="8">
    <location>
        <begin position="494"/>
        <end position="518"/>
    </location>
</feature>
<reference evidence="11" key="1">
    <citation type="journal article" date="2023" name="G3 (Bethesda)">
        <title>Whole genome assembly and annotation of the endangered Caribbean coral Acropora cervicornis.</title>
        <authorList>
            <person name="Selwyn J.D."/>
            <person name="Vollmer S.V."/>
        </authorList>
    </citation>
    <scope>NUCLEOTIDE SEQUENCE</scope>
    <source>
        <strain evidence="11">K2</strain>
    </source>
</reference>
<dbReference type="Pfam" id="PF06657">
    <property type="entry name" value="Cep57_MT_bd"/>
    <property type="match status" value="1"/>
</dbReference>
<evidence type="ECO:0000313" key="11">
    <source>
        <dbReference type="EMBL" id="KAK2570957.1"/>
    </source>
</evidence>
<feature type="region of interest" description="Disordered" evidence="8">
    <location>
        <begin position="336"/>
        <end position="366"/>
    </location>
</feature>
<dbReference type="PANTHER" id="PTHR19336">
    <property type="entry name" value="UNCHARACTERIZED DUF1167"/>
    <property type="match status" value="1"/>
</dbReference>
<evidence type="ECO:0000259" key="10">
    <source>
        <dbReference type="Pfam" id="PF14073"/>
    </source>
</evidence>
<keyword evidence="4" id="KW-0493">Microtubule</keyword>
<evidence type="ECO:0000256" key="1">
    <source>
        <dbReference type="ARBA" id="ARBA00004300"/>
    </source>
</evidence>
<dbReference type="GO" id="GO:0043015">
    <property type="term" value="F:gamma-tubulin binding"/>
    <property type="evidence" value="ECO:0007669"/>
    <property type="project" value="InterPro"/>
</dbReference>
<gene>
    <name evidence="11" type="ORF">P5673_004682</name>
</gene>
<evidence type="ECO:0000256" key="4">
    <source>
        <dbReference type="ARBA" id="ARBA00022701"/>
    </source>
</evidence>
<feature type="coiled-coil region" evidence="7">
    <location>
        <begin position="152"/>
        <end position="317"/>
    </location>
</feature>
<feature type="domain" description="Cep57 centrosome microtubule-binding" evidence="9">
    <location>
        <begin position="426"/>
        <end position="492"/>
    </location>
</feature>
<comment type="subcellular location">
    <subcellularLocation>
        <location evidence="1">Cytoplasm</location>
        <location evidence="1">Cytoskeleton</location>
        <location evidence="1">Microtubule organizing center</location>
        <location evidence="1">Centrosome</location>
    </subcellularLocation>
</comment>
<evidence type="ECO:0000256" key="8">
    <source>
        <dbReference type="SAM" id="MobiDB-lite"/>
    </source>
</evidence>
<dbReference type="GO" id="GO:0005874">
    <property type="term" value="C:microtubule"/>
    <property type="evidence" value="ECO:0007669"/>
    <property type="project" value="UniProtKB-KW"/>
</dbReference>
<name>A0AAD9R0W2_ACRCE</name>
<evidence type="ECO:0000256" key="5">
    <source>
        <dbReference type="ARBA" id="ARBA00023054"/>
    </source>
</evidence>
<dbReference type="InterPro" id="IPR025913">
    <property type="entry name" value="Cep57_CLD"/>
</dbReference>
<dbReference type="Pfam" id="PF14073">
    <property type="entry name" value="Cep57_CLD"/>
    <property type="match status" value="1"/>
</dbReference>
<dbReference type="InterPro" id="IPR051756">
    <property type="entry name" value="Centrosomal_MT-associated"/>
</dbReference>
<proteinExistence type="inferred from homology"/>
<protein>
    <submittedName>
        <fullName evidence="11">Centrosomal protein of 57 kDa</fullName>
    </submittedName>
</protein>
<dbReference type="GO" id="GO:0042802">
    <property type="term" value="F:identical protein binding"/>
    <property type="evidence" value="ECO:0007669"/>
    <property type="project" value="InterPro"/>
</dbReference>
<comment type="caution">
    <text evidence="11">The sequence shown here is derived from an EMBL/GenBank/DDBJ whole genome shotgun (WGS) entry which is preliminary data.</text>
</comment>
<dbReference type="GO" id="GO:0008017">
    <property type="term" value="F:microtubule binding"/>
    <property type="evidence" value="ECO:0007669"/>
    <property type="project" value="InterPro"/>
</dbReference>
<evidence type="ECO:0000259" key="9">
    <source>
        <dbReference type="Pfam" id="PF06657"/>
    </source>
</evidence>
<feature type="region of interest" description="Disordered" evidence="8">
    <location>
        <begin position="411"/>
        <end position="432"/>
    </location>
</feature>
<keyword evidence="12" id="KW-1185">Reference proteome</keyword>
<keyword evidence="3" id="KW-0963">Cytoplasm</keyword>
<reference evidence="11" key="2">
    <citation type="journal article" date="2023" name="Science">
        <title>Genomic signatures of disease resistance in endangered staghorn corals.</title>
        <authorList>
            <person name="Vollmer S.V."/>
            <person name="Selwyn J.D."/>
            <person name="Despard B.A."/>
            <person name="Roesel C.L."/>
        </authorList>
    </citation>
    <scope>NUCLEOTIDE SEQUENCE</scope>
    <source>
        <strain evidence="11">K2</strain>
    </source>
</reference>
<dbReference type="InterPro" id="IPR024957">
    <property type="entry name" value="Cep57_MT-bd_dom"/>
</dbReference>
<dbReference type="GO" id="GO:0005813">
    <property type="term" value="C:centrosome"/>
    <property type="evidence" value="ECO:0007669"/>
    <property type="project" value="UniProtKB-SubCell"/>
</dbReference>
<evidence type="ECO:0000256" key="3">
    <source>
        <dbReference type="ARBA" id="ARBA00022490"/>
    </source>
</evidence>
<accession>A0AAD9R0W2</accession>
<keyword evidence="5 7" id="KW-0175">Coiled coil</keyword>
<dbReference type="AlphaFoldDB" id="A0AAD9R0W2"/>
<feature type="domain" description="Cep57 centrosome localisation" evidence="10">
    <location>
        <begin position="154"/>
        <end position="332"/>
    </location>
</feature>
<evidence type="ECO:0000313" key="12">
    <source>
        <dbReference type="Proteomes" id="UP001249851"/>
    </source>
</evidence>
<organism evidence="11 12">
    <name type="scientific">Acropora cervicornis</name>
    <name type="common">Staghorn coral</name>
    <dbReference type="NCBI Taxonomy" id="6130"/>
    <lineage>
        <taxon>Eukaryota</taxon>
        <taxon>Metazoa</taxon>
        <taxon>Cnidaria</taxon>
        <taxon>Anthozoa</taxon>
        <taxon>Hexacorallia</taxon>
        <taxon>Scleractinia</taxon>
        <taxon>Astrocoeniina</taxon>
        <taxon>Acroporidae</taxon>
        <taxon>Acropora</taxon>
    </lineage>
</organism>
<keyword evidence="6" id="KW-0206">Cytoskeleton</keyword>
<evidence type="ECO:0000256" key="7">
    <source>
        <dbReference type="SAM" id="Coils"/>
    </source>
</evidence>
<comment type="similarity">
    <text evidence="2">Belongs to the translokin family.</text>
</comment>